<dbReference type="Proteomes" id="UP001470230">
    <property type="component" value="Unassembled WGS sequence"/>
</dbReference>
<evidence type="ECO:0000259" key="1">
    <source>
        <dbReference type="PROSITE" id="PS50142"/>
    </source>
</evidence>
<feature type="domain" description="RNase III" evidence="1">
    <location>
        <begin position="365"/>
        <end position="491"/>
    </location>
</feature>
<sequence length="881" mass="100264">MKRIIYKLSFVPKIPIPHVIVDGIYNYDGSFFLVSESPLILTDFLITDAPEFKKTVVHIGHPFEVFLNADEMQLISFTHSHFSQHLASNMYINFYNDYTLYLIPIMQSRDQNEWDSTISWMKSFVEPPLIYDLYHNILCAYDKKNQGEKLGEFFVQNGEEINKFVHFIMSLEDPVKDYVENNPPLRDKKLSKQEFVAFFASLKLQESLISRITRKENPRRKYSIIRSIAFNLNLNVLNKTKRNLIKNLECEDPSNLRQNLPLLDIVNIDNRSTAISNFPISLNRSHQRILEVLKNRDIISDIYCRIPDKFTPPDPVGLYSMELCHLVPISPVHLSLAYLINRISDQFYPISKGHLSIIHATNKAAEIIKNNLLYRFKDLRLLRLALTDITLIALNRKTLPINPRLITLGSAVLNFIISDIIFLANKTESVIRMTKMRSLILGGEFIRNVANKMNLAKCFISKHGGLTVILPNHTAKKLILAIFGAIFLDSNLSSCFTAFKYLVMIDDKAIAESMFNLSPIGLQTLEFITRNEFGVQNDILSAATNSTSLQSVSSSNISSSGSLQNINSNDLQLITSSSNPQLNSNNNANGSSNTSLNIPSSSAISVISSLLSEFVENNDHPIKYQNVYDVIKITFPSNYLPLFQAAFTHSSCSKSFTSNEKLIFVGEAFTKMIITMLAYRCFPTADSDQLEFVVYEKLKQLGLLAYEKQISTITVVQPGFEDKLQEPYNDGIDDDEILSSLHCETLFAVVAAIIFACGFNTAYQFIHQDLLGLNWFFDINVDNIKQKELEEKIKKKSGVQPHYFQYLVDGKYYSFMSVGNFRVQCVGVAKDPIVSKQDLINSVDRAFENDPSIILTSKEYEDIEMHEANDDFPQLQYTVYE</sequence>
<name>A0ABR2H6Q3_9EUKA</name>
<feature type="domain" description="RNase III" evidence="1">
    <location>
        <begin position="624"/>
        <end position="690"/>
    </location>
</feature>
<dbReference type="CDD" id="cd00593">
    <property type="entry name" value="RIBOc"/>
    <property type="match status" value="1"/>
</dbReference>
<gene>
    <name evidence="2" type="ORF">M9Y10_026851</name>
</gene>
<reference evidence="2 3" key="1">
    <citation type="submission" date="2024-04" db="EMBL/GenBank/DDBJ databases">
        <title>Tritrichomonas musculus Genome.</title>
        <authorList>
            <person name="Alves-Ferreira E."/>
            <person name="Grigg M."/>
            <person name="Lorenzi H."/>
            <person name="Galac M."/>
        </authorList>
    </citation>
    <scope>NUCLEOTIDE SEQUENCE [LARGE SCALE GENOMIC DNA]</scope>
    <source>
        <strain evidence="2 3">EAF2021</strain>
    </source>
</reference>
<organism evidence="2 3">
    <name type="scientific">Tritrichomonas musculus</name>
    <dbReference type="NCBI Taxonomy" id="1915356"/>
    <lineage>
        <taxon>Eukaryota</taxon>
        <taxon>Metamonada</taxon>
        <taxon>Parabasalia</taxon>
        <taxon>Tritrichomonadida</taxon>
        <taxon>Tritrichomonadidae</taxon>
        <taxon>Tritrichomonas</taxon>
    </lineage>
</organism>
<accession>A0ABR2H6Q3</accession>
<evidence type="ECO:0000313" key="3">
    <source>
        <dbReference type="Proteomes" id="UP001470230"/>
    </source>
</evidence>
<dbReference type="EMBL" id="JAPFFF010000040">
    <property type="protein sequence ID" value="KAK8841899.1"/>
    <property type="molecule type" value="Genomic_DNA"/>
</dbReference>
<evidence type="ECO:0000313" key="2">
    <source>
        <dbReference type="EMBL" id="KAK8841899.1"/>
    </source>
</evidence>
<comment type="caution">
    <text evidence="2">The sequence shown here is derived from an EMBL/GenBank/DDBJ whole genome shotgun (WGS) entry which is preliminary data.</text>
</comment>
<dbReference type="InterPro" id="IPR036389">
    <property type="entry name" value="RNase_III_sf"/>
</dbReference>
<keyword evidence="3" id="KW-1185">Reference proteome</keyword>
<proteinExistence type="predicted"/>
<dbReference type="SMART" id="SM00535">
    <property type="entry name" value="RIBOc"/>
    <property type="match status" value="1"/>
</dbReference>
<dbReference type="SUPFAM" id="SSF69065">
    <property type="entry name" value="RNase III domain-like"/>
    <property type="match status" value="2"/>
</dbReference>
<dbReference type="Gene3D" id="1.10.1520.10">
    <property type="entry name" value="Ribonuclease III domain"/>
    <property type="match status" value="2"/>
</dbReference>
<dbReference type="Pfam" id="PF00636">
    <property type="entry name" value="Ribonuclease_3"/>
    <property type="match status" value="1"/>
</dbReference>
<dbReference type="InterPro" id="IPR000999">
    <property type="entry name" value="RNase_III_dom"/>
</dbReference>
<protein>
    <submittedName>
        <fullName evidence="2">Double-strand-specific pac1 ribonuclease</fullName>
    </submittedName>
</protein>
<dbReference type="PROSITE" id="PS50142">
    <property type="entry name" value="RNASE_3_2"/>
    <property type="match status" value="2"/>
</dbReference>